<dbReference type="InterPro" id="IPR007527">
    <property type="entry name" value="Znf_SWIM"/>
</dbReference>
<dbReference type="Proteomes" id="UP000184363">
    <property type="component" value="Unassembled WGS sequence"/>
</dbReference>
<keyword evidence="1" id="KW-0479">Metal-binding</keyword>
<keyword evidence="1" id="KW-0862">Zinc</keyword>
<organism evidence="3 4">
    <name type="scientific">Pseudonocardia thermophila</name>
    <dbReference type="NCBI Taxonomy" id="1848"/>
    <lineage>
        <taxon>Bacteria</taxon>
        <taxon>Bacillati</taxon>
        <taxon>Actinomycetota</taxon>
        <taxon>Actinomycetes</taxon>
        <taxon>Pseudonocardiales</taxon>
        <taxon>Pseudonocardiaceae</taxon>
        <taxon>Pseudonocardia</taxon>
    </lineage>
</organism>
<accession>A0A1M6U2I8</accession>
<dbReference type="AlphaFoldDB" id="A0A1M6U2I8"/>
<sequence>MRERWGTDRVAALAPDRGSIRQAIGATDPTRWQAYGAGDRVVWGVYGTGRSARRVAVDLEGPAFTCTCAAQKKAGKTAGKTPCKHALALLLLWSRQLVPDDPAVPPFAADWLRARDAAASGERPRQRDEAAAAKRAAERHRRVCDGLAELDRWLRDRVRTGLAQTAGDAGVERMAARLVDAQAPGAANLVRRSAGTPASGSGWPARLLAEYARLRLLVRAYHRIEALPPERAATVRSRVGYTVTRDEVLARQGVRDRWVVHAIRDSADGRVETRRVWLRGADTGRWALVLLFAAGGTSLSSHPDAVLLPGTVLDADLHFYPGQPLRALVGVRHGDLGRAGAPEAGDVGAFLDDYAAALAEDPWLVEWPAVLTGVPVSGSGWELHSGDGALPLELSGVDIWPLVATSGGEPVPVAGEWTGSALRPLTCWHGDRAVRLGTEPEPARRWGWW</sequence>
<dbReference type="RefSeq" id="WP_073457410.1">
    <property type="nucleotide sequence ID" value="NZ_CALGVN010000044.1"/>
</dbReference>
<evidence type="ECO:0000313" key="3">
    <source>
        <dbReference type="EMBL" id="SHK63485.1"/>
    </source>
</evidence>
<dbReference type="EMBL" id="FRAP01000009">
    <property type="protein sequence ID" value="SHK63485.1"/>
    <property type="molecule type" value="Genomic_DNA"/>
</dbReference>
<proteinExistence type="predicted"/>
<dbReference type="STRING" id="1848.SAMN05443637_10996"/>
<name>A0A1M6U2I8_PSETH</name>
<feature type="domain" description="SWIM-type" evidence="2">
    <location>
        <begin position="53"/>
        <end position="94"/>
    </location>
</feature>
<dbReference type="GO" id="GO:0008270">
    <property type="term" value="F:zinc ion binding"/>
    <property type="evidence" value="ECO:0007669"/>
    <property type="project" value="UniProtKB-KW"/>
</dbReference>
<dbReference type="Pfam" id="PF04434">
    <property type="entry name" value="SWIM"/>
    <property type="match status" value="1"/>
</dbReference>
<evidence type="ECO:0000313" key="4">
    <source>
        <dbReference type="Proteomes" id="UP000184363"/>
    </source>
</evidence>
<keyword evidence="1" id="KW-0863">Zinc-finger</keyword>
<protein>
    <submittedName>
        <fullName evidence="3">SWIM zinc finger</fullName>
    </submittedName>
</protein>
<reference evidence="3 4" key="1">
    <citation type="submission" date="2016-11" db="EMBL/GenBank/DDBJ databases">
        <authorList>
            <person name="Jaros S."/>
            <person name="Januszkiewicz K."/>
            <person name="Wedrychowicz H."/>
        </authorList>
    </citation>
    <scope>NUCLEOTIDE SEQUENCE [LARGE SCALE GENOMIC DNA]</scope>
    <source>
        <strain evidence="3 4">DSM 43832</strain>
    </source>
</reference>
<evidence type="ECO:0000259" key="2">
    <source>
        <dbReference type="PROSITE" id="PS50966"/>
    </source>
</evidence>
<keyword evidence="4" id="KW-1185">Reference proteome</keyword>
<dbReference type="PROSITE" id="PS50966">
    <property type="entry name" value="ZF_SWIM"/>
    <property type="match status" value="1"/>
</dbReference>
<evidence type="ECO:0000256" key="1">
    <source>
        <dbReference type="PROSITE-ProRule" id="PRU00325"/>
    </source>
</evidence>
<gene>
    <name evidence="3" type="ORF">SAMN05443637_10996</name>
</gene>